<keyword evidence="6" id="KW-0479">Metal-binding</keyword>
<keyword evidence="14" id="KW-1185">Reference proteome</keyword>
<evidence type="ECO:0000256" key="10">
    <source>
        <dbReference type="ARBA" id="ARBA00023136"/>
    </source>
</evidence>
<comment type="subcellular location">
    <subcellularLocation>
        <location evidence="2">Membrane</location>
        <topology evidence="2">Multi-pass membrane protein</topology>
    </subcellularLocation>
</comment>
<protein>
    <recommendedName>
        <fullName evidence="12">Cytochrome b561 domain-containing protein</fullName>
    </recommendedName>
</protein>
<evidence type="ECO:0000256" key="9">
    <source>
        <dbReference type="ARBA" id="ARBA00023004"/>
    </source>
</evidence>
<name>A0A3P7RIF9_9BILA</name>
<feature type="transmembrane region" description="Helical" evidence="11">
    <location>
        <begin position="6"/>
        <end position="31"/>
    </location>
</feature>
<feature type="domain" description="Cytochrome b561" evidence="12">
    <location>
        <begin position="1"/>
        <end position="103"/>
    </location>
</feature>
<evidence type="ECO:0000256" key="4">
    <source>
        <dbReference type="ARBA" id="ARBA00022617"/>
    </source>
</evidence>
<evidence type="ECO:0000256" key="11">
    <source>
        <dbReference type="SAM" id="Phobius"/>
    </source>
</evidence>
<feature type="transmembrane region" description="Helical" evidence="11">
    <location>
        <begin position="81"/>
        <end position="103"/>
    </location>
</feature>
<evidence type="ECO:0000313" key="13">
    <source>
        <dbReference type="EMBL" id="VDN43162.1"/>
    </source>
</evidence>
<evidence type="ECO:0000256" key="8">
    <source>
        <dbReference type="ARBA" id="ARBA00022989"/>
    </source>
</evidence>
<reference evidence="13 14" key="1">
    <citation type="submission" date="2018-11" db="EMBL/GenBank/DDBJ databases">
        <authorList>
            <consortium name="Pathogen Informatics"/>
        </authorList>
    </citation>
    <scope>NUCLEOTIDE SEQUENCE [LARGE SCALE GENOMIC DNA]</scope>
</reference>
<comment type="cofactor">
    <cofactor evidence="1">
        <name>heme b</name>
        <dbReference type="ChEBI" id="CHEBI:60344"/>
    </cofactor>
</comment>
<accession>A0A3P7RIF9</accession>
<organism evidence="13 14">
    <name type="scientific">Gongylonema pulchrum</name>
    <dbReference type="NCBI Taxonomy" id="637853"/>
    <lineage>
        <taxon>Eukaryota</taxon>
        <taxon>Metazoa</taxon>
        <taxon>Ecdysozoa</taxon>
        <taxon>Nematoda</taxon>
        <taxon>Chromadorea</taxon>
        <taxon>Rhabditida</taxon>
        <taxon>Spirurina</taxon>
        <taxon>Spiruromorpha</taxon>
        <taxon>Spiruroidea</taxon>
        <taxon>Gongylonematidae</taxon>
        <taxon>Gongylonema</taxon>
    </lineage>
</organism>
<feature type="transmembrane region" description="Helical" evidence="11">
    <location>
        <begin position="43"/>
        <end position="61"/>
    </location>
</feature>
<dbReference type="OrthoDB" id="907479at2759"/>
<dbReference type="EMBL" id="UYRT01102033">
    <property type="protein sequence ID" value="VDN43162.1"/>
    <property type="molecule type" value="Genomic_DNA"/>
</dbReference>
<dbReference type="GO" id="GO:0016491">
    <property type="term" value="F:oxidoreductase activity"/>
    <property type="evidence" value="ECO:0007669"/>
    <property type="project" value="InterPro"/>
</dbReference>
<keyword evidence="3" id="KW-0813">Transport</keyword>
<evidence type="ECO:0000313" key="14">
    <source>
        <dbReference type="Proteomes" id="UP000271098"/>
    </source>
</evidence>
<dbReference type="PANTHER" id="PTHR10106">
    <property type="entry name" value="CYTOCHROME B561-RELATED"/>
    <property type="match status" value="1"/>
</dbReference>
<evidence type="ECO:0000256" key="7">
    <source>
        <dbReference type="ARBA" id="ARBA00022982"/>
    </source>
</evidence>
<keyword evidence="5 11" id="KW-0812">Transmembrane</keyword>
<evidence type="ECO:0000259" key="12">
    <source>
        <dbReference type="PROSITE" id="PS50939"/>
    </source>
</evidence>
<keyword evidence="8 11" id="KW-1133">Transmembrane helix</keyword>
<keyword evidence="9" id="KW-0408">Iron</keyword>
<evidence type="ECO:0000256" key="1">
    <source>
        <dbReference type="ARBA" id="ARBA00001970"/>
    </source>
</evidence>
<keyword evidence="10 11" id="KW-0472">Membrane</keyword>
<dbReference type="GO" id="GO:0046872">
    <property type="term" value="F:metal ion binding"/>
    <property type="evidence" value="ECO:0007669"/>
    <property type="project" value="UniProtKB-KW"/>
</dbReference>
<evidence type="ECO:0000256" key="5">
    <source>
        <dbReference type="ARBA" id="ARBA00022692"/>
    </source>
</evidence>
<dbReference type="Proteomes" id="UP000271098">
    <property type="component" value="Unassembled WGS sequence"/>
</dbReference>
<gene>
    <name evidence="13" type="ORF">GPUH_LOCUS24669</name>
</gene>
<keyword evidence="4" id="KW-0349">Heme</keyword>
<dbReference type="PANTHER" id="PTHR10106:SF0">
    <property type="entry name" value="LD36721P"/>
    <property type="match status" value="1"/>
</dbReference>
<dbReference type="GO" id="GO:0016020">
    <property type="term" value="C:membrane"/>
    <property type="evidence" value="ECO:0007669"/>
    <property type="project" value="UniProtKB-SubCell"/>
</dbReference>
<evidence type="ECO:0000256" key="2">
    <source>
        <dbReference type="ARBA" id="ARBA00004141"/>
    </source>
</evidence>
<dbReference type="InterPro" id="IPR043205">
    <property type="entry name" value="CYB561/CYBRD1-like"/>
</dbReference>
<evidence type="ECO:0000256" key="6">
    <source>
        <dbReference type="ARBA" id="ARBA00022723"/>
    </source>
</evidence>
<dbReference type="AlphaFoldDB" id="A0A3P7RIF9"/>
<evidence type="ECO:0000256" key="3">
    <source>
        <dbReference type="ARBA" id="ARBA00022448"/>
    </source>
</evidence>
<sequence length="125" mass="14150">MHSWIGLSVVVFYFIQYLSGFTTFFFPGWSIPMRQLVLPFHQAFGLIILCFVAVTASVGISEQAAWHHKCWTVDHVLCGEHAVSTLVGVSILIFVTCVVAIVLNPRWRRLPLPEEESLHHLTNTD</sequence>
<keyword evidence="7" id="KW-0249">Electron transport</keyword>
<dbReference type="Gene3D" id="1.20.120.1770">
    <property type="match status" value="1"/>
</dbReference>
<dbReference type="InterPro" id="IPR006593">
    <property type="entry name" value="Cyt_b561/ferric_Rdtase_TM"/>
</dbReference>
<dbReference type="PROSITE" id="PS50939">
    <property type="entry name" value="CYTOCHROME_B561"/>
    <property type="match status" value="1"/>
</dbReference>
<proteinExistence type="predicted"/>
<dbReference type="Pfam" id="PF03188">
    <property type="entry name" value="Cytochrom_B561"/>
    <property type="match status" value="1"/>
</dbReference>